<dbReference type="PANTHER" id="PTHR46118:SF4">
    <property type="entry name" value="PROTEIN ABHD11"/>
    <property type="match status" value="1"/>
</dbReference>
<dbReference type="OrthoDB" id="8119704at2759"/>
<dbReference type="PANTHER" id="PTHR46118">
    <property type="entry name" value="PROTEIN ABHD11"/>
    <property type="match status" value="1"/>
</dbReference>
<reference evidence="4 5" key="1">
    <citation type="submission" date="2017-12" db="EMBL/GenBank/DDBJ databases">
        <title>Gene loss provides genomic basis for host adaptation in cereal stripe rust fungi.</title>
        <authorList>
            <person name="Xia C."/>
        </authorList>
    </citation>
    <scope>NUCLEOTIDE SEQUENCE [LARGE SCALE GENOMIC DNA]</scope>
    <source>
        <strain evidence="4 5">93TX-2</strain>
    </source>
</reference>
<evidence type="ECO:0000313" key="5">
    <source>
        <dbReference type="Proteomes" id="UP000238274"/>
    </source>
</evidence>
<name>A0A2S4VII3_9BASI</name>
<accession>A0A2S4VII3</accession>
<gene>
    <name evidence="4" type="ORF">PSHT_09207</name>
</gene>
<dbReference type="GO" id="GO:0005739">
    <property type="term" value="C:mitochondrion"/>
    <property type="evidence" value="ECO:0007669"/>
    <property type="project" value="TreeGrafter"/>
</dbReference>
<dbReference type="SUPFAM" id="SSF53474">
    <property type="entry name" value="alpha/beta-Hydrolases"/>
    <property type="match status" value="1"/>
</dbReference>
<reference evidence="5" key="2">
    <citation type="journal article" date="2018" name="BMC Genomics">
        <title>Genomic insights into host adaptation between the wheat stripe rust pathogen (Puccinia striiformis f. sp. tritici) and the barley stripe rust pathogen (Puccinia striiformis f. sp. hordei).</title>
        <authorList>
            <person name="Xia C."/>
            <person name="Wang M."/>
            <person name="Yin C."/>
            <person name="Cornejo O.E."/>
            <person name="Hulbert S.H."/>
            <person name="Chen X."/>
        </authorList>
    </citation>
    <scope>NUCLEOTIDE SEQUENCE [LARGE SCALE GENOMIC DNA]</scope>
    <source>
        <strain evidence="5">93TX-2</strain>
    </source>
</reference>
<dbReference type="Proteomes" id="UP000238274">
    <property type="component" value="Unassembled WGS sequence"/>
</dbReference>
<dbReference type="EMBL" id="PKSM01000129">
    <property type="protein sequence ID" value="POW09289.1"/>
    <property type="molecule type" value="Genomic_DNA"/>
</dbReference>
<dbReference type="VEuPathDB" id="FungiDB:PSHT_09207"/>
<proteinExistence type="inferred from homology"/>
<organism evidence="4 5">
    <name type="scientific">Puccinia striiformis</name>
    <dbReference type="NCBI Taxonomy" id="27350"/>
    <lineage>
        <taxon>Eukaryota</taxon>
        <taxon>Fungi</taxon>
        <taxon>Dikarya</taxon>
        <taxon>Basidiomycota</taxon>
        <taxon>Pucciniomycotina</taxon>
        <taxon>Pucciniomycetes</taxon>
        <taxon>Pucciniales</taxon>
        <taxon>Pucciniaceae</taxon>
        <taxon>Puccinia</taxon>
    </lineage>
</organism>
<dbReference type="AlphaFoldDB" id="A0A2S4VII3"/>
<evidence type="ECO:0000256" key="2">
    <source>
        <dbReference type="ARBA" id="ARBA00022801"/>
    </source>
</evidence>
<dbReference type="InterPro" id="IPR000073">
    <property type="entry name" value="AB_hydrolase_1"/>
</dbReference>
<evidence type="ECO:0000256" key="1">
    <source>
        <dbReference type="ARBA" id="ARBA00008645"/>
    </source>
</evidence>
<keyword evidence="2" id="KW-0378">Hydrolase</keyword>
<keyword evidence="5" id="KW-1185">Reference proteome</keyword>
<dbReference type="InterPro" id="IPR029058">
    <property type="entry name" value="AB_hydrolase_fold"/>
</dbReference>
<dbReference type="GO" id="GO:0052689">
    <property type="term" value="F:carboxylic ester hydrolase activity"/>
    <property type="evidence" value="ECO:0007669"/>
    <property type="project" value="TreeGrafter"/>
</dbReference>
<evidence type="ECO:0000313" key="4">
    <source>
        <dbReference type="EMBL" id="POW09289.1"/>
    </source>
</evidence>
<dbReference type="Pfam" id="PF00561">
    <property type="entry name" value="Abhydrolase_1"/>
    <property type="match status" value="1"/>
</dbReference>
<reference evidence="5" key="3">
    <citation type="journal article" date="2018" name="Mol. Plant Microbe Interact.">
        <title>Genome sequence resources for the wheat stripe rust pathogen (Puccinia striiformis f. sp. tritici) and the barley stripe rust pathogen (Puccinia striiformis f. sp. hordei).</title>
        <authorList>
            <person name="Xia C."/>
            <person name="Wang M."/>
            <person name="Yin C."/>
            <person name="Cornejo O.E."/>
            <person name="Hulbert S.H."/>
            <person name="Chen X."/>
        </authorList>
    </citation>
    <scope>NUCLEOTIDE SEQUENCE [LARGE SCALE GENOMIC DNA]</scope>
    <source>
        <strain evidence="5">93TX-2</strain>
    </source>
</reference>
<comment type="caution">
    <text evidence="4">The sequence shown here is derived from an EMBL/GenBank/DDBJ whole genome shotgun (WGS) entry which is preliminary data.</text>
</comment>
<protein>
    <recommendedName>
        <fullName evidence="3">AB hydrolase-1 domain-containing protein</fullName>
    </recommendedName>
</protein>
<sequence>MKPILGQTLRRAAKGHPIITILPRHPPSSFHNLSTLSSRKADIIIASKGRDHFVGYSTTTSSSPSSTPILLESEKFEPPQKSDSNRLSPIIILHGLFGSKQNWRSLAKRLCQATQRIVYTLDLRNHGESQATPGCTSYLDYSSDVKHFITMNGLKNVILIGHSMGGKVAMTLALESSISAHKEDSDFQIYIDGFKEINSRLVSSRKEADQILSRYEEDLGRRQFLLTNLKKVDHGDGRSRYEIRLPIEVLAEQLSTNQVGDFPFELSPTDVATPVVFTKPSLFIKGAHSKYINKYNIPAIQAFFINHKLVVLDTNHWVHAEKPVEFVQTVVDFVKD</sequence>
<comment type="similarity">
    <text evidence="1">Belongs to the AB hydrolase superfamily.</text>
</comment>
<dbReference type="VEuPathDB" id="FungiDB:PSTT_06238"/>
<dbReference type="Gene3D" id="3.40.50.1820">
    <property type="entry name" value="alpha/beta hydrolase"/>
    <property type="match status" value="1"/>
</dbReference>
<feature type="domain" description="AB hydrolase-1" evidence="3">
    <location>
        <begin position="89"/>
        <end position="175"/>
    </location>
</feature>
<evidence type="ECO:0000259" key="3">
    <source>
        <dbReference type="Pfam" id="PF00561"/>
    </source>
</evidence>